<accession>A0A6N6M797</accession>
<evidence type="ECO:0000313" key="6">
    <source>
        <dbReference type="Proteomes" id="UP000435357"/>
    </source>
</evidence>
<reference evidence="5 6" key="1">
    <citation type="submission" date="2019-09" db="EMBL/GenBank/DDBJ databases">
        <title>Genomes of Cryomorphaceae.</title>
        <authorList>
            <person name="Bowman J.P."/>
        </authorList>
    </citation>
    <scope>NUCLEOTIDE SEQUENCE [LARGE SCALE GENOMIC DNA]</scope>
    <source>
        <strain evidence="5 6">KCTC 52047</strain>
    </source>
</reference>
<dbReference type="GO" id="GO:0003677">
    <property type="term" value="F:DNA binding"/>
    <property type="evidence" value="ECO:0007669"/>
    <property type="project" value="UniProtKB-KW"/>
</dbReference>
<evidence type="ECO:0000256" key="1">
    <source>
        <dbReference type="ARBA" id="ARBA00011046"/>
    </source>
</evidence>
<dbReference type="RefSeq" id="WP_151165916.1">
    <property type="nucleotide sequence ID" value="NZ_WACR01000001.1"/>
</dbReference>
<dbReference type="InterPro" id="IPR036388">
    <property type="entry name" value="WH-like_DNA-bd_sf"/>
</dbReference>
<keyword evidence="2" id="KW-0805">Transcription regulation</keyword>
<name>A0A6N6M797_9FLAO</name>
<dbReference type="GO" id="GO:0045892">
    <property type="term" value="P:negative regulation of DNA-templated transcription"/>
    <property type="evidence" value="ECO:0007669"/>
    <property type="project" value="InterPro"/>
</dbReference>
<sequence>MKKKNSKQLTQAEEEIMQVLWQKEQAFVKDILADLPDPKPAYNTVSTIVRILEDKGFVDHRSYGRTHQYFPKIKKEDYAKKQVKKLLGNYFQGSPSSMLSFFLKEKELSVNELDEILNDIKKEK</sequence>
<keyword evidence="4" id="KW-0804">Transcription</keyword>
<dbReference type="Gene3D" id="1.10.10.10">
    <property type="entry name" value="Winged helix-like DNA-binding domain superfamily/Winged helix DNA-binding domain"/>
    <property type="match status" value="1"/>
</dbReference>
<dbReference type="InterPro" id="IPR036390">
    <property type="entry name" value="WH_DNA-bd_sf"/>
</dbReference>
<keyword evidence="3" id="KW-0238">DNA-binding</keyword>
<dbReference type="Gene3D" id="1.10.4040.10">
    <property type="entry name" value="Penicillinase repressor domain"/>
    <property type="match status" value="1"/>
</dbReference>
<comment type="similarity">
    <text evidence="1">Belongs to the BlaI transcriptional regulatory family.</text>
</comment>
<proteinExistence type="inferred from homology"/>
<keyword evidence="6" id="KW-1185">Reference proteome</keyword>
<evidence type="ECO:0000256" key="3">
    <source>
        <dbReference type="ARBA" id="ARBA00023125"/>
    </source>
</evidence>
<protein>
    <submittedName>
        <fullName evidence="5">BlaI/MecI/CopY family transcriptional regulator</fullName>
    </submittedName>
</protein>
<dbReference type="EMBL" id="WACR01000001">
    <property type="protein sequence ID" value="KAB1065928.1"/>
    <property type="molecule type" value="Genomic_DNA"/>
</dbReference>
<comment type="caution">
    <text evidence="5">The sequence shown here is derived from an EMBL/GenBank/DDBJ whole genome shotgun (WGS) entry which is preliminary data.</text>
</comment>
<dbReference type="AlphaFoldDB" id="A0A6N6M797"/>
<dbReference type="Proteomes" id="UP000435357">
    <property type="component" value="Unassembled WGS sequence"/>
</dbReference>
<dbReference type="SUPFAM" id="SSF46785">
    <property type="entry name" value="Winged helix' DNA-binding domain"/>
    <property type="match status" value="1"/>
</dbReference>
<dbReference type="Pfam" id="PF03965">
    <property type="entry name" value="Penicillinase_R"/>
    <property type="match status" value="1"/>
</dbReference>
<evidence type="ECO:0000256" key="2">
    <source>
        <dbReference type="ARBA" id="ARBA00023015"/>
    </source>
</evidence>
<organism evidence="5 6">
    <name type="scientific">Salibacter halophilus</name>
    <dbReference type="NCBI Taxonomy" id="1803916"/>
    <lineage>
        <taxon>Bacteria</taxon>
        <taxon>Pseudomonadati</taxon>
        <taxon>Bacteroidota</taxon>
        <taxon>Flavobacteriia</taxon>
        <taxon>Flavobacteriales</taxon>
        <taxon>Salibacteraceae</taxon>
        <taxon>Salibacter</taxon>
    </lineage>
</organism>
<dbReference type="OrthoDB" id="1098508at2"/>
<evidence type="ECO:0000313" key="5">
    <source>
        <dbReference type="EMBL" id="KAB1065928.1"/>
    </source>
</evidence>
<gene>
    <name evidence="5" type="ORF">F3059_00205</name>
</gene>
<dbReference type="InterPro" id="IPR005650">
    <property type="entry name" value="BlaI_family"/>
</dbReference>
<evidence type="ECO:0000256" key="4">
    <source>
        <dbReference type="ARBA" id="ARBA00023163"/>
    </source>
</evidence>
<dbReference type="PIRSF" id="PIRSF019455">
    <property type="entry name" value="CopR_AtkY"/>
    <property type="match status" value="1"/>
</dbReference>